<feature type="region of interest" description="Disordered" evidence="8">
    <location>
        <begin position="249"/>
        <end position="292"/>
    </location>
</feature>
<evidence type="ECO:0000313" key="11">
    <source>
        <dbReference type="RefSeq" id="XP_030745544.1"/>
    </source>
</evidence>
<evidence type="ECO:0000256" key="8">
    <source>
        <dbReference type="SAM" id="MobiDB-lite"/>
    </source>
</evidence>
<protein>
    <recommendedName>
        <fullName evidence="7">Nuclear transcription factor Y subunit</fullName>
    </recommendedName>
</protein>
<evidence type="ECO:0000313" key="10">
    <source>
        <dbReference type="RefSeq" id="XP_030745543.1"/>
    </source>
</evidence>
<dbReference type="AlphaFoldDB" id="A0A6J2X3M6"/>
<evidence type="ECO:0000256" key="2">
    <source>
        <dbReference type="ARBA" id="ARBA00023015"/>
    </source>
</evidence>
<evidence type="ECO:0000256" key="4">
    <source>
        <dbReference type="ARBA" id="ARBA00023159"/>
    </source>
</evidence>
<comment type="similarity">
    <text evidence="7">Belongs to the NFYA/HAP2 subunit family.</text>
</comment>
<feature type="compositionally biased region" description="Low complexity" evidence="8">
    <location>
        <begin position="269"/>
        <end position="292"/>
    </location>
</feature>
<reference evidence="10 11" key="1">
    <citation type="submission" date="2025-04" db="UniProtKB">
        <authorList>
            <consortium name="RefSeq"/>
        </authorList>
    </citation>
    <scope>IDENTIFICATION</scope>
    <source>
        <tissue evidence="10 11">Gonads</tissue>
    </source>
</reference>
<keyword evidence="5 7" id="KW-0804">Transcription</keyword>
<dbReference type="PRINTS" id="PR00616">
    <property type="entry name" value="CCAATSUBUNTB"/>
</dbReference>
<dbReference type="GO" id="GO:0003700">
    <property type="term" value="F:DNA-binding transcription factor activity"/>
    <property type="evidence" value="ECO:0007669"/>
    <property type="project" value="UniProtKB-UniRule"/>
</dbReference>
<proteinExistence type="inferred from homology"/>
<accession>A0A6J2X3M6</accession>
<keyword evidence="9" id="KW-1185">Reference proteome</keyword>
<evidence type="ECO:0000256" key="3">
    <source>
        <dbReference type="ARBA" id="ARBA00023125"/>
    </source>
</evidence>
<dbReference type="RefSeq" id="XP_030745543.1">
    <property type="nucleotide sequence ID" value="XM_030889683.1"/>
</dbReference>
<evidence type="ECO:0000256" key="1">
    <source>
        <dbReference type="ARBA" id="ARBA00004123"/>
    </source>
</evidence>
<sequence>MEQIATTADGQVVMGVSPQQVQVMQMNTGQVIQGANGQQIMVHTVPSGGQIQVAATHGTQGLQQIQVVPVSSLQQGQVLVQQAQQPQIVQTMDGQTFIYQPSAVIEGSNLQQAPTVLNINGNLVQIANAPQPTTTQTVAQPTVTSPTAPTVVQQAPNGQLAMANGNLVMVRTNPDMVPASSSTQFQRVPIPGQEFLEEEPLYVNAKQYRRILKRRQARAKLEAEGKIPKERPKYLHESRHRHAMNRIRGEGGRFHSGSVKKRKEEMERQAQQAAQHQQHVEAVQHQQMSHQVQQQEMQRINVYSTSIQMNNPIILENLPDMIKPDPLTLDMKKEISF</sequence>
<dbReference type="GO" id="GO:0016602">
    <property type="term" value="C:CCAAT-binding factor complex"/>
    <property type="evidence" value="ECO:0007669"/>
    <property type="project" value="InterPro"/>
</dbReference>
<evidence type="ECO:0000256" key="6">
    <source>
        <dbReference type="ARBA" id="ARBA00023242"/>
    </source>
</evidence>
<dbReference type="KEGG" id="soy:115874524"/>
<dbReference type="PROSITE" id="PS51152">
    <property type="entry name" value="NFYA_HAP2_2"/>
    <property type="match status" value="1"/>
</dbReference>
<dbReference type="GeneID" id="115874524"/>
<organism evidence="9 11">
    <name type="scientific">Sitophilus oryzae</name>
    <name type="common">Rice weevil</name>
    <name type="synonym">Curculio oryzae</name>
    <dbReference type="NCBI Taxonomy" id="7048"/>
    <lineage>
        <taxon>Eukaryota</taxon>
        <taxon>Metazoa</taxon>
        <taxon>Ecdysozoa</taxon>
        <taxon>Arthropoda</taxon>
        <taxon>Hexapoda</taxon>
        <taxon>Insecta</taxon>
        <taxon>Pterygota</taxon>
        <taxon>Neoptera</taxon>
        <taxon>Endopterygota</taxon>
        <taxon>Coleoptera</taxon>
        <taxon>Polyphaga</taxon>
        <taxon>Cucujiformia</taxon>
        <taxon>Curculionidae</taxon>
        <taxon>Dryophthorinae</taxon>
        <taxon>Sitophilus</taxon>
    </lineage>
</organism>
<comment type="subcellular location">
    <subcellularLocation>
        <location evidence="1 7">Nucleus</location>
    </subcellularLocation>
</comment>
<comment type="function">
    <text evidence="7">Component of the sequence-specific heterotrimeric transcription factor (NF-Y) which specifically recognizes a 5'-CCAAT-3' box motif found in the promoters of its target genes.</text>
</comment>
<name>A0A6J2X3M6_SITOR</name>
<dbReference type="PANTHER" id="PTHR12632">
    <property type="entry name" value="TRANSCRIPTION FACTOR NF-Y ALPHA-RELATED"/>
    <property type="match status" value="1"/>
</dbReference>
<evidence type="ECO:0000313" key="12">
    <source>
        <dbReference type="RefSeq" id="XP_030745545.1"/>
    </source>
</evidence>
<evidence type="ECO:0000256" key="5">
    <source>
        <dbReference type="ARBA" id="ARBA00023163"/>
    </source>
</evidence>
<evidence type="ECO:0000313" key="9">
    <source>
        <dbReference type="Proteomes" id="UP000504635"/>
    </source>
</evidence>
<comment type="subunit">
    <text evidence="7">Heterotrimer.</text>
</comment>
<dbReference type="Gene3D" id="6.10.250.2430">
    <property type="match status" value="1"/>
</dbReference>
<dbReference type="CTD" id="39091"/>
<gene>
    <name evidence="10 11 12" type="primary">LOC115874524</name>
</gene>
<keyword evidence="4" id="KW-0010">Activator</keyword>
<dbReference type="Pfam" id="PF02045">
    <property type="entry name" value="CBFB_NFYA"/>
    <property type="match status" value="1"/>
</dbReference>
<keyword evidence="2 7" id="KW-0805">Transcription regulation</keyword>
<dbReference type="Proteomes" id="UP000504635">
    <property type="component" value="Unplaced"/>
</dbReference>
<dbReference type="SMART" id="SM00521">
    <property type="entry name" value="CBF"/>
    <property type="match status" value="1"/>
</dbReference>
<dbReference type="InterPro" id="IPR001289">
    <property type="entry name" value="NFYA"/>
</dbReference>
<keyword evidence="6 7" id="KW-0539">Nucleus</keyword>
<evidence type="ECO:0000256" key="7">
    <source>
        <dbReference type="RuleBase" id="RU367155"/>
    </source>
</evidence>
<keyword evidence="3 7" id="KW-0238">DNA-binding</keyword>
<dbReference type="GO" id="GO:0003677">
    <property type="term" value="F:DNA binding"/>
    <property type="evidence" value="ECO:0007669"/>
    <property type="project" value="UniProtKB-KW"/>
</dbReference>
<dbReference type="PROSITE" id="PS00686">
    <property type="entry name" value="NFYA_HAP2_1"/>
    <property type="match status" value="1"/>
</dbReference>
<dbReference type="OrthoDB" id="1097733at2759"/>
<dbReference type="RefSeq" id="XP_030745544.1">
    <property type="nucleotide sequence ID" value="XM_030889684.1"/>
</dbReference>
<dbReference type="RefSeq" id="XP_030745545.1">
    <property type="nucleotide sequence ID" value="XM_030889685.1"/>
</dbReference>
<dbReference type="InterPro" id="IPR018362">
    <property type="entry name" value="CCAAT-binding_factor_CS"/>
</dbReference>